<keyword evidence="2" id="KW-1185">Reference proteome</keyword>
<protein>
    <submittedName>
        <fullName evidence="1">Uncharacterized protein</fullName>
    </submittedName>
</protein>
<organism evidence="1 2">
    <name type="scientific">Chromatium okenii</name>
    <dbReference type="NCBI Taxonomy" id="61644"/>
    <lineage>
        <taxon>Bacteria</taxon>
        <taxon>Pseudomonadati</taxon>
        <taxon>Pseudomonadota</taxon>
        <taxon>Gammaproteobacteria</taxon>
        <taxon>Chromatiales</taxon>
        <taxon>Chromatiaceae</taxon>
        <taxon>Chromatium</taxon>
    </lineage>
</organism>
<proteinExistence type="predicted"/>
<name>A0A2S7XSK3_9GAMM</name>
<dbReference type="EMBL" id="PPGH01000034">
    <property type="protein sequence ID" value="PQJ96626.1"/>
    <property type="molecule type" value="Genomic_DNA"/>
</dbReference>
<accession>A0A2S7XSK3</accession>
<dbReference type="Proteomes" id="UP000239936">
    <property type="component" value="Unassembled WGS sequence"/>
</dbReference>
<sequence length="327" mass="37193">MSQKLKQGLDKKLQSGGQQDAIKLLEEAYQCARPPSQLPPPWPQITAYRLAHLLMRSGCKTDWHKIDCLLEEASSGNSILGAMPLIYRLVSLQKCHAPPEKLEDVYESAVKKLNQQLPVLDKPKRDEGHLIQLNAVNLLEMAAYFIGLKYKTLEGQIELGNDFFANLGVGKSAWFVLDSQQEGSSIAYPESMARQIFTEQRGTGNCLAIEYNGDAYLPDRYIKNAFTEQQICDWYLRLKNVSLQSRRDKNKRCIVDPERTEEAERMSKKRFRDCLIKKLGLAVDQVNFDAWWKNDGSSNTVKSPIDKPVIMLINPMVFKKSPLSPIE</sequence>
<reference evidence="1 2" key="1">
    <citation type="submission" date="2018-01" db="EMBL/GenBank/DDBJ databases">
        <title>The complete genome sequence of Chromatium okenii LaCa, a purple sulfur bacterium with a turbulent life.</title>
        <authorList>
            <person name="Luedin S.M."/>
            <person name="Liechti N."/>
            <person name="Storelli N."/>
            <person name="Danza F."/>
            <person name="Wittwer M."/>
            <person name="Pothier J.F."/>
            <person name="Tonolla M.A."/>
        </authorList>
    </citation>
    <scope>NUCLEOTIDE SEQUENCE [LARGE SCALE GENOMIC DNA]</scope>
    <source>
        <strain evidence="1 2">LaCa</strain>
    </source>
</reference>
<evidence type="ECO:0000313" key="1">
    <source>
        <dbReference type="EMBL" id="PQJ96626.1"/>
    </source>
</evidence>
<evidence type="ECO:0000313" key="2">
    <source>
        <dbReference type="Proteomes" id="UP000239936"/>
    </source>
</evidence>
<dbReference type="AlphaFoldDB" id="A0A2S7XSK3"/>
<comment type="caution">
    <text evidence="1">The sequence shown here is derived from an EMBL/GenBank/DDBJ whole genome shotgun (WGS) entry which is preliminary data.</text>
</comment>
<gene>
    <name evidence="1" type="ORF">CXB77_07470</name>
</gene>